<dbReference type="InterPro" id="IPR050222">
    <property type="entry name" value="MATE_MdtK"/>
</dbReference>
<dbReference type="NCBIfam" id="TIGR00797">
    <property type="entry name" value="matE"/>
    <property type="match status" value="1"/>
</dbReference>
<dbReference type="GO" id="GO:0042910">
    <property type="term" value="F:xenobiotic transmembrane transporter activity"/>
    <property type="evidence" value="ECO:0007669"/>
    <property type="project" value="InterPro"/>
</dbReference>
<feature type="transmembrane region" description="Helical" evidence="13">
    <location>
        <begin position="195"/>
        <end position="220"/>
    </location>
</feature>
<evidence type="ECO:0000256" key="11">
    <source>
        <dbReference type="ARBA" id="ARBA00023136"/>
    </source>
</evidence>
<keyword evidence="11 13" id="KW-0472">Membrane</keyword>
<keyword evidence="10" id="KW-0406">Ion transport</keyword>
<dbReference type="AlphaFoldDB" id="A0A9D1KXY9"/>
<dbReference type="PANTHER" id="PTHR43298">
    <property type="entry name" value="MULTIDRUG RESISTANCE PROTEIN NORM-RELATED"/>
    <property type="match status" value="1"/>
</dbReference>
<evidence type="ECO:0000256" key="1">
    <source>
        <dbReference type="ARBA" id="ARBA00003408"/>
    </source>
</evidence>
<comment type="caution">
    <text evidence="14">The sequence shown here is derived from an EMBL/GenBank/DDBJ whole genome shotgun (WGS) entry which is preliminary data.</text>
</comment>
<comment type="similarity">
    <text evidence="3">Belongs to the multi antimicrobial extrusion (MATE) (TC 2.A.66.1) family.</text>
</comment>
<feature type="transmembrane region" description="Helical" evidence="13">
    <location>
        <begin position="361"/>
        <end position="382"/>
    </location>
</feature>
<evidence type="ECO:0000256" key="7">
    <source>
        <dbReference type="ARBA" id="ARBA00022475"/>
    </source>
</evidence>
<keyword evidence="6" id="KW-0050">Antiport</keyword>
<protein>
    <recommendedName>
        <fullName evidence="4">Probable multidrug resistance protein NorM</fullName>
    </recommendedName>
    <alternativeName>
        <fullName evidence="12">Multidrug-efflux transporter</fullName>
    </alternativeName>
</protein>
<feature type="transmembrane region" description="Helical" evidence="13">
    <location>
        <begin position="52"/>
        <end position="85"/>
    </location>
</feature>
<evidence type="ECO:0000313" key="14">
    <source>
        <dbReference type="EMBL" id="HIU10562.1"/>
    </source>
</evidence>
<evidence type="ECO:0000256" key="2">
    <source>
        <dbReference type="ARBA" id="ARBA00004651"/>
    </source>
</evidence>
<evidence type="ECO:0000256" key="10">
    <source>
        <dbReference type="ARBA" id="ARBA00023065"/>
    </source>
</evidence>
<feature type="transmembrane region" description="Helical" evidence="13">
    <location>
        <begin position="12"/>
        <end position="32"/>
    </location>
</feature>
<dbReference type="InterPro" id="IPR002528">
    <property type="entry name" value="MATE_fam"/>
</dbReference>
<evidence type="ECO:0000256" key="5">
    <source>
        <dbReference type="ARBA" id="ARBA00022448"/>
    </source>
</evidence>
<evidence type="ECO:0000256" key="13">
    <source>
        <dbReference type="SAM" id="Phobius"/>
    </source>
</evidence>
<feature type="transmembrane region" description="Helical" evidence="13">
    <location>
        <begin position="325"/>
        <end position="349"/>
    </location>
</feature>
<comment type="function">
    <text evidence="1">Multidrug efflux pump.</text>
</comment>
<feature type="transmembrane region" description="Helical" evidence="13">
    <location>
        <begin position="389"/>
        <end position="411"/>
    </location>
</feature>
<evidence type="ECO:0000256" key="12">
    <source>
        <dbReference type="ARBA" id="ARBA00031636"/>
    </source>
</evidence>
<sequence>MRMPESTVDATNGVIWQRLLALFFPLWFGTLFQQLYNTVDTMVVGRFVGKQALAAVGCTATIISLTVGIFAGVASGAVVIIARYFGAKRDDFVRTEVHTAMLLSLIIGAVFTLLGYAAAPWLLRLMDTTPDTIADATLYLQVYFLGMIPNVVYNMGTGVLRAVGDTKKPLYFLIAASVCNIVLDLLLVVGLDMRVLGAALATVISQLLSAVLVVACLLRAKGEPYQLAPRELRINRASLQHILAMGVPAALQSMTYSCSNILIQAVINSFGTDTVAAWSAYSKIDVLFWLFMNSMGLAVTTYVSQNYGAGKFDRLKEGVRLSIKLSMGFTAILSVFMLLLARPLLSIFITEQVVLDIGLDIMRFLVPCYITYVLVEILAGAVRGAGKALVPTLITVFGVCGLRLLWVFAAVPTHCTMMMVILSYPITWVVTSLALTIYYFKGRWLAYNADF</sequence>
<dbReference type="PANTHER" id="PTHR43298:SF2">
    <property type="entry name" value="FMN_FAD EXPORTER YEEO-RELATED"/>
    <property type="match status" value="1"/>
</dbReference>
<dbReference type="Proteomes" id="UP000824124">
    <property type="component" value="Unassembled WGS sequence"/>
</dbReference>
<evidence type="ECO:0000256" key="6">
    <source>
        <dbReference type="ARBA" id="ARBA00022449"/>
    </source>
</evidence>
<dbReference type="PIRSF" id="PIRSF006603">
    <property type="entry name" value="DinF"/>
    <property type="match status" value="1"/>
</dbReference>
<evidence type="ECO:0000256" key="4">
    <source>
        <dbReference type="ARBA" id="ARBA00020268"/>
    </source>
</evidence>
<proteinExistence type="inferred from homology"/>
<reference evidence="14" key="1">
    <citation type="submission" date="2020-10" db="EMBL/GenBank/DDBJ databases">
        <authorList>
            <person name="Gilroy R."/>
        </authorList>
    </citation>
    <scope>NUCLEOTIDE SEQUENCE</scope>
    <source>
        <strain evidence="14">2830</strain>
    </source>
</reference>
<feature type="transmembrane region" description="Helical" evidence="13">
    <location>
        <begin position="138"/>
        <end position="163"/>
    </location>
</feature>
<feature type="transmembrane region" description="Helical" evidence="13">
    <location>
        <begin position="286"/>
        <end position="304"/>
    </location>
</feature>
<keyword evidence="7" id="KW-1003">Cell membrane</keyword>
<dbReference type="GO" id="GO:0006811">
    <property type="term" value="P:monoatomic ion transport"/>
    <property type="evidence" value="ECO:0007669"/>
    <property type="project" value="UniProtKB-KW"/>
</dbReference>
<organism evidence="14 15">
    <name type="scientific">Candidatus Avidehalobacter gallistercoris</name>
    <dbReference type="NCBI Taxonomy" id="2840694"/>
    <lineage>
        <taxon>Bacteria</taxon>
        <taxon>Bacillati</taxon>
        <taxon>Bacillota</taxon>
        <taxon>Clostridia</taxon>
        <taxon>Eubacteriales</taxon>
        <taxon>Peptococcaceae</taxon>
        <taxon>Peptococcaceae incertae sedis</taxon>
        <taxon>Candidatus Avidehalobacter</taxon>
    </lineage>
</organism>
<accession>A0A9D1KXY9</accession>
<evidence type="ECO:0000256" key="3">
    <source>
        <dbReference type="ARBA" id="ARBA00010199"/>
    </source>
</evidence>
<name>A0A9D1KXY9_9FIRM</name>
<dbReference type="GO" id="GO:0015297">
    <property type="term" value="F:antiporter activity"/>
    <property type="evidence" value="ECO:0007669"/>
    <property type="project" value="UniProtKB-KW"/>
</dbReference>
<dbReference type="InterPro" id="IPR048279">
    <property type="entry name" value="MdtK-like"/>
</dbReference>
<keyword evidence="9 13" id="KW-1133">Transmembrane helix</keyword>
<gene>
    <name evidence="14" type="ORF">IAB00_04860</name>
</gene>
<evidence type="ECO:0000313" key="15">
    <source>
        <dbReference type="Proteomes" id="UP000824124"/>
    </source>
</evidence>
<keyword evidence="5" id="KW-0813">Transport</keyword>
<feature type="transmembrane region" description="Helical" evidence="13">
    <location>
        <begin position="97"/>
        <end position="118"/>
    </location>
</feature>
<evidence type="ECO:0000256" key="8">
    <source>
        <dbReference type="ARBA" id="ARBA00022692"/>
    </source>
</evidence>
<feature type="transmembrane region" description="Helical" evidence="13">
    <location>
        <begin position="417"/>
        <end position="440"/>
    </location>
</feature>
<dbReference type="EMBL" id="DVMH01000024">
    <property type="protein sequence ID" value="HIU10562.1"/>
    <property type="molecule type" value="Genomic_DNA"/>
</dbReference>
<reference evidence="14" key="2">
    <citation type="journal article" date="2021" name="PeerJ">
        <title>Extensive microbial diversity within the chicken gut microbiome revealed by metagenomics and culture.</title>
        <authorList>
            <person name="Gilroy R."/>
            <person name="Ravi A."/>
            <person name="Getino M."/>
            <person name="Pursley I."/>
            <person name="Horton D.L."/>
            <person name="Alikhan N.F."/>
            <person name="Baker D."/>
            <person name="Gharbi K."/>
            <person name="Hall N."/>
            <person name="Watson M."/>
            <person name="Adriaenssens E.M."/>
            <person name="Foster-Nyarko E."/>
            <person name="Jarju S."/>
            <person name="Secka A."/>
            <person name="Antonio M."/>
            <person name="Oren A."/>
            <person name="Chaudhuri R.R."/>
            <person name="La Ragione R."/>
            <person name="Hildebrand F."/>
            <person name="Pallen M.J."/>
        </authorList>
    </citation>
    <scope>NUCLEOTIDE SEQUENCE</scope>
    <source>
        <strain evidence="14">2830</strain>
    </source>
</reference>
<feature type="transmembrane region" description="Helical" evidence="13">
    <location>
        <begin position="170"/>
        <end position="189"/>
    </location>
</feature>
<keyword evidence="8 13" id="KW-0812">Transmembrane</keyword>
<comment type="subcellular location">
    <subcellularLocation>
        <location evidence="2">Cell membrane</location>
        <topology evidence="2">Multi-pass membrane protein</topology>
    </subcellularLocation>
</comment>
<dbReference type="CDD" id="cd13138">
    <property type="entry name" value="MATE_yoeA_like"/>
    <property type="match status" value="1"/>
</dbReference>
<dbReference type="Pfam" id="PF01554">
    <property type="entry name" value="MatE"/>
    <property type="match status" value="2"/>
</dbReference>
<evidence type="ECO:0000256" key="9">
    <source>
        <dbReference type="ARBA" id="ARBA00022989"/>
    </source>
</evidence>
<dbReference type="GO" id="GO:0005886">
    <property type="term" value="C:plasma membrane"/>
    <property type="evidence" value="ECO:0007669"/>
    <property type="project" value="UniProtKB-SubCell"/>
</dbReference>